<keyword evidence="2" id="KW-1185">Reference proteome</keyword>
<sequence length="61" mass="6853">MMVTAMLLSINQSSYHMVIDTTNDSWRALRLVRLPADYVGQRRSSDLYAVFSASSGRKTAI</sequence>
<proteinExistence type="predicted"/>
<dbReference type="RefSeq" id="WP_167226522.1">
    <property type="nucleotide sequence ID" value="NZ_VUYU01000011.1"/>
</dbReference>
<evidence type="ECO:0000313" key="1">
    <source>
        <dbReference type="EMBL" id="NHZ35332.1"/>
    </source>
</evidence>
<name>A0ABX0LTX2_9BURK</name>
<dbReference type="EMBL" id="VUYU01000011">
    <property type="protein sequence ID" value="NHZ35332.1"/>
    <property type="molecule type" value="Genomic_DNA"/>
</dbReference>
<gene>
    <name evidence="1" type="ORF">F0185_17330</name>
</gene>
<comment type="caution">
    <text evidence="1">The sequence shown here is derived from an EMBL/GenBank/DDBJ whole genome shotgun (WGS) entry which is preliminary data.</text>
</comment>
<accession>A0ABX0LTX2</accession>
<reference evidence="1 2" key="1">
    <citation type="submission" date="2019-09" db="EMBL/GenBank/DDBJ databases">
        <title>Taxonomy of Antarctic Massilia spp.: description of Massilia rubra sp. nov., Massilia aquatica sp. nov., Massilia mucilaginosa sp. nov., Massilia frigida sp. nov. isolated from streams, lakes and regoliths.</title>
        <authorList>
            <person name="Holochova P."/>
            <person name="Sedlacek I."/>
            <person name="Kralova S."/>
            <person name="Maslanova I."/>
            <person name="Busse H.-J."/>
            <person name="Stankova E."/>
            <person name="Vrbovska V."/>
            <person name="Kovarovic V."/>
            <person name="Bartak M."/>
            <person name="Svec P."/>
            <person name="Pantucek R."/>
        </authorList>
    </citation>
    <scope>NUCLEOTIDE SEQUENCE [LARGE SCALE GENOMIC DNA]</scope>
    <source>
        <strain evidence="1 2">CCM 8692</strain>
    </source>
</reference>
<dbReference type="Proteomes" id="UP000785613">
    <property type="component" value="Unassembled WGS sequence"/>
</dbReference>
<evidence type="ECO:0000313" key="2">
    <source>
        <dbReference type="Proteomes" id="UP000785613"/>
    </source>
</evidence>
<protein>
    <submittedName>
        <fullName evidence="1">Uncharacterized protein</fullName>
    </submittedName>
</protein>
<organism evidence="1 2">
    <name type="scientific">Massilia rubra</name>
    <dbReference type="NCBI Taxonomy" id="2607910"/>
    <lineage>
        <taxon>Bacteria</taxon>
        <taxon>Pseudomonadati</taxon>
        <taxon>Pseudomonadota</taxon>
        <taxon>Betaproteobacteria</taxon>
        <taxon>Burkholderiales</taxon>
        <taxon>Oxalobacteraceae</taxon>
        <taxon>Telluria group</taxon>
        <taxon>Massilia</taxon>
    </lineage>
</organism>